<dbReference type="GO" id="GO:0051213">
    <property type="term" value="F:dioxygenase activity"/>
    <property type="evidence" value="ECO:0007669"/>
    <property type="project" value="UniProtKB-KW"/>
</dbReference>
<evidence type="ECO:0000256" key="3">
    <source>
        <dbReference type="ARBA" id="ARBA00022723"/>
    </source>
</evidence>
<dbReference type="AlphaFoldDB" id="A0AAX4INT6"/>
<evidence type="ECO:0000313" key="8">
    <source>
        <dbReference type="EMBL" id="WQF84534.1"/>
    </source>
</evidence>
<protein>
    <submittedName>
        <fullName evidence="8">TauD/TfdA-like domain, taurine dioxygenase TauD-like superfamily</fullName>
    </submittedName>
</protein>
<evidence type="ECO:0000256" key="6">
    <source>
        <dbReference type="ARBA" id="ARBA00023004"/>
    </source>
</evidence>
<gene>
    <name evidence="8" type="ORF">CDEST_09548</name>
</gene>
<dbReference type="PANTHER" id="PTHR43779:SF2">
    <property type="entry name" value="ALPHA-KETOGLUTARATE-DEPENDENT XANTHINE DIOXYGENASE XAN1"/>
    <property type="match status" value="1"/>
</dbReference>
<comment type="cofactor">
    <cofactor evidence="1">
        <name>Fe(2+)</name>
        <dbReference type="ChEBI" id="CHEBI:29033"/>
    </cofactor>
</comment>
<evidence type="ECO:0000313" key="9">
    <source>
        <dbReference type="Proteomes" id="UP001322277"/>
    </source>
</evidence>
<keyword evidence="6" id="KW-0408">Iron</keyword>
<keyword evidence="3" id="KW-0479">Metal-binding</keyword>
<keyword evidence="5" id="KW-0560">Oxidoreductase</keyword>
<feature type="domain" description="TauD/TfdA-like" evidence="7">
    <location>
        <begin position="165"/>
        <end position="376"/>
    </location>
</feature>
<dbReference type="GeneID" id="87946051"/>
<dbReference type="RefSeq" id="XP_062781758.1">
    <property type="nucleotide sequence ID" value="XM_062925707.1"/>
</dbReference>
<proteinExistence type="inferred from homology"/>
<organism evidence="8 9">
    <name type="scientific">Colletotrichum destructivum</name>
    <dbReference type="NCBI Taxonomy" id="34406"/>
    <lineage>
        <taxon>Eukaryota</taxon>
        <taxon>Fungi</taxon>
        <taxon>Dikarya</taxon>
        <taxon>Ascomycota</taxon>
        <taxon>Pezizomycotina</taxon>
        <taxon>Sordariomycetes</taxon>
        <taxon>Hypocreomycetidae</taxon>
        <taxon>Glomerellales</taxon>
        <taxon>Glomerellaceae</taxon>
        <taxon>Colletotrichum</taxon>
        <taxon>Colletotrichum destructivum species complex</taxon>
    </lineage>
</organism>
<dbReference type="SUPFAM" id="SSF51197">
    <property type="entry name" value="Clavaminate synthase-like"/>
    <property type="match status" value="1"/>
</dbReference>
<dbReference type="Proteomes" id="UP001322277">
    <property type="component" value="Chromosome 6"/>
</dbReference>
<comment type="similarity">
    <text evidence="2">Belongs to the TfdA dioxygenase family.</text>
</comment>
<keyword evidence="4" id="KW-0223">Dioxygenase</keyword>
<dbReference type="KEGG" id="cdet:87946051"/>
<keyword evidence="9" id="KW-1185">Reference proteome</keyword>
<accession>A0AAX4INT6</accession>
<sequence>MGSMPGFSVQPFKNGLKFGAEIHGLDINNMTGKLKFSAANRMSDSHDQLDADVENLRETIQKYFVVVVKNQQNELPSKNWELLQKLDPGAPEFTDEEWAKFYNPEGKGILAKLGYNAIPNAGRLYLMGKGYQGKDHYGLKNVEINEAFADAYYSKPLPLEDFKKGVARFQSWHMDGPQYNINPPKFSSFRSIRVPQGEQTVEWADGSGMTMKIKPGRTAFISTAQMYDVLSEDEKRMADHSWCEYMYYPYEWILGCRGNPNGLNVACEGREVPEEVMESMPRDPKHQQILPMVWVNEVTGGKHFQVQPNIVRRLFIRSGPDEKPRVIDDIKEVRDFLTNIQGRILRPENVYVGPEDEGDHLFWYNWGVMHSKIDYPVEYGVRTAHQGWLPGSKAPKGPVPIPGH</sequence>
<dbReference type="Pfam" id="PF02668">
    <property type="entry name" value="TauD"/>
    <property type="match status" value="1"/>
</dbReference>
<name>A0AAX4INT6_9PEZI</name>
<reference evidence="9" key="1">
    <citation type="journal article" date="2023" name="bioRxiv">
        <title>Complete genome of the Medicago anthracnose fungus, Colletotrichum destructivum, reveals a mini-chromosome-like region within a core chromosome.</title>
        <authorList>
            <person name="Lapalu N."/>
            <person name="Simon A."/>
            <person name="Lu A."/>
            <person name="Plaumann P.-L."/>
            <person name="Amselem J."/>
            <person name="Pigne S."/>
            <person name="Auger A."/>
            <person name="Koch C."/>
            <person name="Dallery J.-F."/>
            <person name="O'Connell R.J."/>
        </authorList>
    </citation>
    <scope>NUCLEOTIDE SEQUENCE [LARGE SCALE GENOMIC DNA]</scope>
    <source>
        <strain evidence="9">CBS 520.97</strain>
    </source>
</reference>
<evidence type="ECO:0000256" key="4">
    <source>
        <dbReference type="ARBA" id="ARBA00022964"/>
    </source>
</evidence>
<dbReference type="PANTHER" id="PTHR43779">
    <property type="entry name" value="DIOXYGENASE RV0097-RELATED"/>
    <property type="match status" value="1"/>
</dbReference>
<dbReference type="GO" id="GO:0046872">
    <property type="term" value="F:metal ion binding"/>
    <property type="evidence" value="ECO:0007669"/>
    <property type="project" value="UniProtKB-KW"/>
</dbReference>
<dbReference type="InterPro" id="IPR003819">
    <property type="entry name" value="TauD/TfdA-like"/>
</dbReference>
<evidence type="ECO:0000256" key="1">
    <source>
        <dbReference type="ARBA" id="ARBA00001954"/>
    </source>
</evidence>
<evidence type="ECO:0000256" key="2">
    <source>
        <dbReference type="ARBA" id="ARBA00005896"/>
    </source>
</evidence>
<dbReference type="Gene3D" id="3.60.130.10">
    <property type="entry name" value="Clavaminate synthase-like"/>
    <property type="match status" value="1"/>
</dbReference>
<dbReference type="InterPro" id="IPR051178">
    <property type="entry name" value="TfdA_dioxygenase"/>
</dbReference>
<evidence type="ECO:0000256" key="5">
    <source>
        <dbReference type="ARBA" id="ARBA00023002"/>
    </source>
</evidence>
<dbReference type="InterPro" id="IPR042098">
    <property type="entry name" value="TauD-like_sf"/>
</dbReference>
<evidence type="ECO:0000259" key="7">
    <source>
        <dbReference type="Pfam" id="PF02668"/>
    </source>
</evidence>
<dbReference type="EMBL" id="CP137310">
    <property type="protein sequence ID" value="WQF84534.1"/>
    <property type="molecule type" value="Genomic_DNA"/>
</dbReference>